<keyword evidence="1" id="KW-0479">Metal-binding</keyword>
<dbReference type="GO" id="GO:0008270">
    <property type="term" value="F:zinc ion binding"/>
    <property type="evidence" value="ECO:0007669"/>
    <property type="project" value="UniProtKB-KW"/>
</dbReference>
<keyword evidence="1" id="KW-0863">Zinc-finger</keyword>
<reference evidence="4 5" key="1">
    <citation type="submission" date="2018-11" db="EMBL/GenBank/DDBJ databases">
        <title>Genome sequences of Natronomonas sp. CBA1133.</title>
        <authorList>
            <person name="Roh S.W."/>
            <person name="Cha I.-T."/>
        </authorList>
    </citation>
    <scope>NUCLEOTIDE SEQUENCE [LARGE SCALE GENOMIC DNA]</scope>
    <source>
        <strain evidence="4 5">CBA1133</strain>
    </source>
</reference>
<dbReference type="InterPro" id="IPR007527">
    <property type="entry name" value="Znf_SWIM"/>
</dbReference>
<feature type="region of interest" description="Disordered" evidence="2">
    <location>
        <begin position="1"/>
        <end position="21"/>
    </location>
</feature>
<evidence type="ECO:0000313" key="4">
    <source>
        <dbReference type="EMBL" id="RNJ25463.1"/>
    </source>
</evidence>
<gene>
    <name evidence="4" type="ORF">Nmn1133_01325</name>
</gene>
<evidence type="ECO:0000256" key="1">
    <source>
        <dbReference type="PROSITE-ProRule" id="PRU00325"/>
    </source>
</evidence>
<accession>A0AAJ4UUZ4</accession>
<dbReference type="RefSeq" id="WP_123123658.1">
    <property type="nucleotide sequence ID" value="NZ_RJJC01000001.1"/>
</dbReference>
<feature type="domain" description="SWIM-type" evidence="3">
    <location>
        <begin position="46"/>
        <end position="84"/>
    </location>
</feature>
<proteinExistence type="predicted"/>
<dbReference type="AlphaFoldDB" id="A0AAJ4UUZ4"/>
<feature type="compositionally biased region" description="Basic and acidic residues" evidence="2">
    <location>
        <begin position="7"/>
        <end position="21"/>
    </location>
</feature>
<dbReference type="EMBL" id="RJJC01000001">
    <property type="protein sequence ID" value="RNJ25463.1"/>
    <property type="molecule type" value="Genomic_DNA"/>
</dbReference>
<comment type="caution">
    <text evidence="4">The sequence shown here is derived from an EMBL/GenBank/DDBJ whole genome shotgun (WGS) entry which is preliminary data.</text>
</comment>
<evidence type="ECO:0000256" key="2">
    <source>
        <dbReference type="SAM" id="MobiDB-lite"/>
    </source>
</evidence>
<dbReference type="PROSITE" id="PS50966">
    <property type="entry name" value="ZF_SWIM"/>
    <property type="match status" value="1"/>
</dbReference>
<keyword evidence="1" id="KW-0862">Zinc</keyword>
<organism evidence="4 5">
    <name type="scientific">Halosegnis longus</name>
    <dbReference type="NCBI Taxonomy" id="2216012"/>
    <lineage>
        <taxon>Archaea</taxon>
        <taxon>Methanobacteriati</taxon>
        <taxon>Methanobacteriota</taxon>
        <taxon>Stenosarchaea group</taxon>
        <taxon>Halobacteria</taxon>
        <taxon>Halobacteriales</taxon>
        <taxon>Natronomonadaceae</taxon>
        <taxon>Halosegnis</taxon>
    </lineage>
</organism>
<evidence type="ECO:0000259" key="3">
    <source>
        <dbReference type="PROSITE" id="PS50966"/>
    </source>
</evidence>
<keyword evidence="5" id="KW-1185">Reference proteome</keyword>
<protein>
    <recommendedName>
        <fullName evidence="3">SWIM-type domain-containing protein</fullName>
    </recommendedName>
</protein>
<evidence type="ECO:0000313" key="5">
    <source>
        <dbReference type="Proteomes" id="UP000270581"/>
    </source>
</evidence>
<sequence length="121" mass="13424">MTPLDFEAARDGGGDSWERSDPDAATIARMHYDEWCVRLADADESHVVTLRHEGSSYVGECDCDGFKFHSGPCAHLCTLRKAEFIDATDVRGERVRLADDAETADHHVERAMADGGTEVRR</sequence>
<dbReference type="Proteomes" id="UP000270581">
    <property type="component" value="Unassembled WGS sequence"/>
</dbReference>
<name>A0AAJ4UUZ4_9EURY</name>